<dbReference type="InterPro" id="IPR035985">
    <property type="entry name" value="Ubiquitin-activating_enz"/>
</dbReference>
<dbReference type="GO" id="GO:0005737">
    <property type="term" value="C:cytoplasm"/>
    <property type="evidence" value="ECO:0007669"/>
    <property type="project" value="TreeGrafter"/>
</dbReference>
<dbReference type="InterPro" id="IPR000594">
    <property type="entry name" value="ThiF_NAD_FAD-bd"/>
</dbReference>
<evidence type="ECO:0000313" key="2">
    <source>
        <dbReference type="EMBL" id="GAH10633.1"/>
    </source>
</evidence>
<dbReference type="GO" id="GO:0032446">
    <property type="term" value="P:protein modification by small protein conjugation"/>
    <property type="evidence" value="ECO:0007669"/>
    <property type="project" value="TreeGrafter"/>
</dbReference>
<dbReference type="AlphaFoldDB" id="X1EPR9"/>
<feature type="domain" description="THIF-type NAD/FAD binding fold" evidence="1">
    <location>
        <begin position="26"/>
        <end position="101"/>
    </location>
</feature>
<comment type="caution">
    <text evidence="2">The sequence shown here is derived from an EMBL/GenBank/DDBJ whole genome shotgun (WGS) entry which is preliminary data.</text>
</comment>
<evidence type="ECO:0000259" key="1">
    <source>
        <dbReference type="Pfam" id="PF00899"/>
    </source>
</evidence>
<accession>X1EPR9</accession>
<proteinExistence type="predicted"/>
<name>X1EPR9_9ZZZZ</name>
<dbReference type="SUPFAM" id="SSF69572">
    <property type="entry name" value="Activating enzymes of the ubiquitin-like proteins"/>
    <property type="match status" value="1"/>
</dbReference>
<gene>
    <name evidence="2" type="ORF">S01H4_52168</name>
</gene>
<dbReference type="GO" id="GO:0004792">
    <property type="term" value="F:thiosulfate-cyanide sulfurtransferase activity"/>
    <property type="evidence" value="ECO:0007669"/>
    <property type="project" value="TreeGrafter"/>
</dbReference>
<dbReference type="Pfam" id="PF00899">
    <property type="entry name" value="ThiF"/>
    <property type="match status" value="1"/>
</dbReference>
<protein>
    <recommendedName>
        <fullName evidence="1">THIF-type NAD/FAD binding fold domain-containing protein</fullName>
    </recommendedName>
</protein>
<dbReference type="Gene3D" id="3.40.50.720">
    <property type="entry name" value="NAD(P)-binding Rossmann-like Domain"/>
    <property type="match status" value="1"/>
</dbReference>
<dbReference type="PANTHER" id="PTHR10953">
    <property type="entry name" value="UBIQUITIN-ACTIVATING ENZYME E1"/>
    <property type="match status" value="1"/>
</dbReference>
<dbReference type="InterPro" id="IPR045886">
    <property type="entry name" value="ThiF/MoeB/HesA"/>
</dbReference>
<dbReference type="PANTHER" id="PTHR10953:SF102">
    <property type="entry name" value="ADENYLYLTRANSFERASE AND SULFURTRANSFERASE MOCS3"/>
    <property type="match status" value="1"/>
</dbReference>
<dbReference type="GO" id="GO:0016779">
    <property type="term" value="F:nucleotidyltransferase activity"/>
    <property type="evidence" value="ECO:0007669"/>
    <property type="project" value="TreeGrafter"/>
</dbReference>
<dbReference type="EMBL" id="BART01029775">
    <property type="protein sequence ID" value="GAH10633.1"/>
    <property type="molecule type" value="Genomic_DNA"/>
</dbReference>
<dbReference type="GO" id="GO:0008641">
    <property type="term" value="F:ubiquitin-like modifier activating enzyme activity"/>
    <property type="evidence" value="ECO:0007669"/>
    <property type="project" value="InterPro"/>
</dbReference>
<sequence>MVILVKKESDFFAKGMSEEERDLYDRQFRLEGWSQKLIKNSRVLIAGVGGLGCEIAKNLAMLGVGHLDLVDLDIIEHSNFNRQLLFVGAKLGSPKALAAAKN</sequence>
<organism evidence="2">
    <name type="scientific">marine sediment metagenome</name>
    <dbReference type="NCBI Taxonomy" id="412755"/>
    <lineage>
        <taxon>unclassified sequences</taxon>
        <taxon>metagenomes</taxon>
        <taxon>ecological metagenomes</taxon>
    </lineage>
</organism>
<reference evidence="2" key="1">
    <citation type="journal article" date="2014" name="Front. Microbiol.">
        <title>High frequency of phylogenetically diverse reductive dehalogenase-homologous genes in deep subseafloor sedimentary metagenomes.</title>
        <authorList>
            <person name="Kawai M."/>
            <person name="Futagami T."/>
            <person name="Toyoda A."/>
            <person name="Takaki Y."/>
            <person name="Nishi S."/>
            <person name="Hori S."/>
            <person name="Arai W."/>
            <person name="Tsubouchi T."/>
            <person name="Morono Y."/>
            <person name="Uchiyama I."/>
            <person name="Ito T."/>
            <person name="Fujiyama A."/>
            <person name="Inagaki F."/>
            <person name="Takami H."/>
        </authorList>
    </citation>
    <scope>NUCLEOTIDE SEQUENCE</scope>
    <source>
        <strain evidence="2">Expedition CK06-06</strain>
    </source>
</reference>